<dbReference type="Gene3D" id="1.10.10.10">
    <property type="entry name" value="Winged helix-like DNA-binding domain superfamily/Winged helix DNA-binding domain"/>
    <property type="match status" value="1"/>
</dbReference>
<dbReference type="InterPro" id="IPR010921">
    <property type="entry name" value="Trp_repressor/repl_initiator"/>
</dbReference>
<evidence type="ECO:0000313" key="4">
    <source>
        <dbReference type="Proteomes" id="UP000001865"/>
    </source>
</evidence>
<dbReference type="GO" id="GO:0043565">
    <property type="term" value="F:sequence-specific DNA binding"/>
    <property type="evidence" value="ECO:0007669"/>
    <property type="project" value="InterPro"/>
</dbReference>
<keyword evidence="1" id="KW-0175">Coiled coil</keyword>
<feature type="coiled-coil region" evidence="1">
    <location>
        <begin position="85"/>
        <end position="112"/>
    </location>
</feature>
<protein>
    <submittedName>
        <fullName evidence="3">ISPsy11, transposase OrfA</fullName>
    </submittedName>
</protein>
<evidence type="ECO:0000259" key="2">
    <source>
        <dbReference type="Pfam" id="PF13518"/>
    </source>
</evidence>
<gene>
    <name evidence="3" type="ordered locus">SeSA_A3381</name>
</gene>
<feature type="domain" description="Insertion element IS150 protein InsJ-like helix-turn-helix" evidence="2">
    <location>
        <begin position="16"/>
        <end position="54"/>
    </location>
</feature>
<sequence length="133" mass="15601">MMTEFKRTQRDYPLSFKIAVVEQVEKGEMTYKQARQRYGIQGRSTVLVWLRKYGRLDWRPGLPDPVKRKLPVAQTTIPLTPEQRIRELEEQLELANQKAEFFESVINVLKNDYGVSVVKKRPGKSSRKVRPPK</sequence>
<evidence type="ECO:0000313" key="3">
    <source>
        <dbReference type="EMBL" id="ACF92105.1"/>
    </source>
</evidence>
<accession>A0A0N1QZH4</accession>
<dbReference type="KEGG" id="sew:SeSA_A3381"/>
<dbReference type="AlphaFoldDB" id="A0A0N1QZH4"/>
<reference evidence="3 4" key="1">
    <citation type="journal article" date="2011" name="J. Bacteriol.">
        <title>Comparative genomics of 28 Salmonella enterica isolates: evidence for CRISPR-mediated adaptive sublineage evolution.</title>
        <authorList>
            <person name="Fricke W.F."/>
            <person name="Mammel M.K."/>
            <person name="McDermott P.F."/>
            <person name="Tartera C."/>
            <person name="White D.G."/>
            <person name="Leclerc J.E."/>
            <person name="Ravel J."/>
            <person name="Cebula T.A."/>
        </authorList>
    </citation>
    <scope>NUCLEOTIDE SEQUENCE [LARGE SCALE GENOMIC DNA]</scope>
    <source>
        <strain evidence="3 4">CVM19633</strain>
    </source>
</reference>
<name>A0A0N1QZH4_SALSV</name>
<organism evidence="3 4">
    <name type="scientific">Salmonella schwarzengrund (strain CVM19633)</name>
    <dbReference type="NCBI Taxonomy" id="439843"/>
    <lineage>
        <taxon>Bacteria</taxon>
        <taxon>Pseudomonadati</taxon>
        <taxon>Pseudomonadota</taxon>
        <taxon>Gammaproteobacteria</taxon>
        <taxon>Enterobacterales</taxon>
        <taxon>Enterobacteriaceae</taxon>
        <taxon>Salmonella</taxon>
    </lineage>
</organism>
<evidence type="ECO:0000256" key="1">
    <source>
        <dbReference type="SAM" id="Coils"/>
    </source>
</evidence>
<dbReference type="Pfam" id="PF13518">
    <property type="entry name" value="HTH_28"/>
    <property type="match status" value="1"/>
</dbReference>
<dbReference type="HOGENOM" id="CLU_139800_0_1_6"/>
<dbReference type="InterPro" id="IPR036388">
    <property type="entry name" value="WH-like_DNA-bd_sf"/>
</dbReference>
<dbReference type="InterPro" id="IPR055247">
    <property type="entry name" value="InsJ-like_HTH"/>
</dbReference>
<proteinExistence type="predicted"/>
<dbReference type="EMBL" id="CP001127">
    <property type="protein sequence ID" value="ACF92105.1"/>
    <property type="molecule type" value="Genomic_DNA"/>
</dbReference>
<dbReference type="Proteomes" id="UP000001865">
    <property type="component" value="Chromosome"/>
</dbReference>
<dbReference type="SUPFAM" id="SSF48295">
    <property type="entry name" value="TrpR-like"/>
    <property type="match status" value="1"/>
</dbReference>